<evidence type="ECO:0000256" key="2">
    <source>
        <dbReference type="ARBA" id="ARBA00007069"/>
    </source>
</evidence>
<dbReference type="CDD" id="cd06261">
    <property type="entry name" value="TM_PBP2"/>
    <property type="match status" value="1"/>
</dbReference>
<evidence type="ECO:0000259" key="9">
    <source>
        <dbReference type="PROSITE" id="PS50928"/>
    </source>
</evidence>
<comment type="caution">
    <text evidence="10">The sequence shown here is derived from an EMBL/GenBank/DDBJ whole genome shotgun (WGS) entry which is preliminary data.</text>
</comment>
<protein>
    <submittedName>
        <fullName evidence="10">ABC transporter permease</fullName>
    </submittedName>
</protein>
<evidence type="ECO:0000256" key="6">
    <source>
        <dbReference type="ARBA" id="ARBA00022989"/>
    </source>
</evidence>
<sequence length="269" mass="29666">MLAFFAAPFAAVVVTSLHDQEGGWSVANYVRLISDPYYRGALWTTLSIALQVTVITLILGYPLAYFITFRVRNKWLKRLIYIVVVTPLFTSNVVRAFSWIILLGRNGFVNDMLQWLHLTDEPLPLLFNKVSIIIGLSYIMLPFMVLSVAAILQNTDIRLKDAARDLGAGPWSTFAFVTLPLSLPGVVSGALMVFTLCVSAYVTPSILSGGREVVMSILVFQQYATVLNYGFGAALAVALLITAFALLGAYQIVRIIFGSSRRRRAFDAA</sequence>
<keyword evidence="6 8" id="KW-1133">Transmembrane helix</keyword>
<proteinExistence type="inferred from homology"/>
<keyword evidence="4" id="KW-1003">Cell membrane</keyword>
<evidence type="ECO:0000256" key="8">
    <source>
        <dbReference type="RuleBase" id="RU363032"/>
    </source>
</evidence>
<dbReference type="SUPFAM" id="SSF161098">
    <property type="entry name" value="MetI-like"/>
    <property type="match status" value="1"/>
</dbReference>
<keyword evidence="5 8" id="KW-0812">Transmembrane</keyword>
<dbReference type="PROSITE" id="PS50928">
    <property type="entry name" value="ABC_TM1"/>
    <property type="match status" value="1"/>
</dbReference>
<evidence type="ECO:0000256" key="5">
    <source>
        <dbReference type="ARBA" id="ARBA00022692"/>
    </source>
</evidence>
<evidence type="ECO:0000313" key="11">
    <source>
        <dbReference type="Proteomes" id="UP001607157"/>
    </source>
</evidence>
<dbReference type="InterPro" id="IPR000515">
    <property type="entry name" value="MetI-like"/>
</dbReference>
<feature type="transmembrane region" description="Helical" evidence="8">
    <location>
        <begin position="130"/>
        <end position="152"/>
    </location>
</feature>
<evidence type="ECO:0000256" key="1">
    <source>
        <dbReference type="ARBA" id="ARBA00004651"/>
    </source>
</evidence>
<accession>A0ABW7IAF0</accession>
<keyword evidence="11" id="KW-1185">Reference proteome</keyword>
<evidence type="ECO:0000256" key="4">
    <source>
        <dbReference type="ARBA" id="ARBA00022475"/>
    </source>
</evidence>
<name>A0ABW7IAF0_9RHOB</name>
<dbReference type="PANTHER" id="PTHR42929:SF5">
    <property type="entry name" value="ABC TRANSPORTER PERMEASE PROTEIN"/>
    <property type="match status" value="1"/>
</dbReference>
<feature type="domain" description="ABC transmembrane type-1" evidence="9">
    <location>
        <begin position="42"/>
        <end position="252"/>
    </location>
</feature>
<dbReference type="Gene3D" id="1.10.3720.10">
    <property type="entry name" value="MetI-like"/>
    <property type="match status" value="1"/>
</dbReference>
<comment type="similarity">
    <text evidence="2">Belongs to the binding-protein-dependent transport system permease family. CysTW subfamily.</text>
</comment>
<gene>
    <name evidence="10" type="ORF">ACGRVM_14805</name>
</gene>
<feature type="transmembrane region" description="Helical" evidence="8">
    <location>
        <begin position="79"/>
        <end position="102"/>
    </location>
</feature>
<organism evidence="10 11">
    <name type="scientific">Roseovarius aquimarinus</name>
    <dbReference type="NCBI Taxonomy" id="1229156"/>
    <lineage>
        <taxon>Bacteria</taxon>
        <taxon>Pseudomonadati</taxon>
        <taxon>Pseudomonadota</taxon>
        <taxon>Alphaproteobacteria</taxon>
        <taxon>Rhodobacterales</taxon>
        <taxon>Roseobacteraceae</taxon>
        <taxon>Roseovarius</taxon>
    </lineage>
</organism>
<dbReference type="Proteomes" id="UP001607157">
    <property type="component" value="Unassembled WGS sequence"/>
</dbReference>
<evidence type="ECO:0000256" key="3">
    <source>
        <dbReference type="ARBA" id="ARBA00022448"/>
    </source>
</evidence>
<dbReference type="InterPro" id="IPR035906">
    <property type="entry name" value="MetI-like_sf"/>
</dbReference>
<feature type="transmembrane region" description="Helical" evidence="8">
    <location>
        <begin position="41"/>
        <end position="67"/>
    </location>
</feature>
<evidence type="ECO:0000256" key="7">
    <source>
        <dbReference type="ARBA" id="ARBA00023136"/>
    </source>
</evidence>
<dbReference type="RefSeq" id="WP_394624065.1">
    <property type="nucleotide sequence ID" value="NZ_JBIHMM010000004.1"/>
</dbReference>
<evidence type="ECO:0000313" key="10">
    <source>
        <dbReference type="EMBL" id="MFH0255173.1"/>
    </source>
</evidence>
<reference evidence="10 11" key="1">
    <citation type="submission" date="2024-10" db="EMBL/GenBank/DDBJ databases">
        <authorList>
            <person name="Yang X.-N."/>
        </authorList>
    </citation>
    <scope>NUCLEOTIDE SEQUENCE [LARGE SCALE GENOMIC DNA]</scope>
    <source>
        <strain evidence="10 11">CAU 1059</strain>
    </source>
</reference>
<dbReference type="EMBL" id="JBIHMM010000004">
    <property type="protein sequence ID" value="MFH0255173.1"/>
    <property type="molecule type" value="Genomic_DNA"/>
</dbReference>
<comment type="subcellular location">
    <subcellularLocation>
        <location evidence="1 8">Cell membrane</location>
        <topology evidence="1 8">Multi-pass membrane protein</topology>
    </subcellularLocation>
</comment>
<dbReference type="PANTHER" id="PTHR42929">
    <property type="entry name" value="INNER MEMBRANE ABC TRANSPORTER PERMEASE PROTEIN YDCU-RELATED-RELATED"/>
    <property type="match status" value="1"/>
</dbReference>
<keyword evidence="7 8" id="KW-0472">Membrane</keyword>
<feature type="transmembrane region" description="Helical" evidence="8">
    <location>
        <begin position="173"/>
        <end position="202"/>
    </location>
</feature>
<keyword evidence="3 8" id="KW-0813">Transport</keyword>
<feature type="transmembrane region" description="Helical" evidence="8">
    <location>
        <begin position="229"/>
        <end position="253"/>
    </location>
</feature>
<dbReference type="Pfam" id="PF00528">
    <property type="entry name" value="BPD_transp_1"/>
    <property type="match status" value="1"/>
</dbReference>